<dbReference type="PROSITE" id="PS51186">
    <property type="entry name" value="GNAT"/>
    <property type="match status" value="1"/>
</dbReference>
<gene>
    <name evidence="2" type="ORF">ABR64_00855</name>
</gene>
<evidence type="ECO:0000313" key="2">
    <source>
        <dbReference type="EMBL" id="KRO33369.1"/>
    </source>
</evidence>
<dbReference type="InterPro" id="IPR000182">
    <property type="entry name" value="GNAT_dom"/>
</dbReference>
<proteinExistence type="predicted"/>
<protein>
    <recommendedName>
        <fullName evidence="1">N-acetyltransferase domain-containing protein</fullName>
    </recommendedName>
</protein>
<comment type="caution">
    <text evidence="2">The sequence shown here is derived from an EMBL/GenBank/DDBJ whole genome shotgun (WGS) entry which is preliminary data.</text>
</comment>
<dbReference type="SUPFAM" id="SSF55729">
    <property type="entry name" value="Acyl-CoA N-acyltransferases (Nat)"/>
    <property type="match status" value="1"/>
</dbReference>
<feature type="domain" description="N-acetyltransferase" evidence="1">
    <location>
        <begin position="1"/>
        <end position="124"/>
    </location>
</feature>
<dbReference type="CDD" id="cd04301">
    <property type="entry name" value="NAT_SF"/>
    <property type="match status" value="1"/>
</dbReference>
<dbReference type="Proteomes" id="UP000053349">
    <property type="component" value="Unassembled WGS sequence"/>
</dbReference>
<dbReference type="InterPro" id="IPR016181">
    <property type="entry name" value="Acyl_CoA_acyltransferase"/>
</dbReference>
<dbReference type="Pfam" id="PF00583">
    <property type="entry name" value="Acetyltransf_1"/>
    <property type="match status" value="1"/>
</dbReference>
<dbReference type="GO" id="GO:0016747">
    <property type="term" value="F:acyltransferase activity, transferring groups other than amino-acyl groups"/>
    <property type="evidence" value="ECO:0007669"/>
    <property type="project" value="InterPro"/>
</dbReference>
<organism evidence="2 3">
    <name type="scientific">Actinobacteria bacterium BACL2 MAG-121001-bin67</name>
    <dbReference type="NCBI Taxonomy" id="1655572"/>
    <lineage>
        <taxon>Bacteria</taxon>
        <taxon>Bacillati</taxon>
        <taxon>Actinomycetota</taxon>
        <taxon>Actinomycetes</taxon>
        <taxon>Actinomycetes incertae sedis</taxon>
        <taxon>ac1 cluster</taxon>
    </lineage>
</organism>
<dbReference type="AlphaFoldDB" id="A0A0R2P5M9"/>
<reference evidence="2 3" key="1">
    <citation type="submission" date="2015-10" db="EMBL/GenBank/DDBJ databases">
        <title>Metagenome-Assembled Genomes uncover a global brackish microbiome.</title>
        <authorList>
            <person name="Hugerth L.W."/>
            <person name="Larsson J."/>
            <person name="Alneberg J."/>
            <person name="Lindh M.V."/>
            <person name="Legrand C."/>
            <person name="Pinhassi J."/>
            <person name="Andersson A.F."/>
        </authorList>
    </citation>
    <scope>NUCLEOTIDE SEQUENCE [LARGE SCALE GENOMIC DNA]</scope>
    <source>
        <strain evidence="2">BACL2 MAG-121001-bin67</strain>
    </source>
</reference>
<name>A0A0R2P5M9_9ACTN</name>
<evidence type="ECO:0000313" key="3">
    <source>
        <dbReference type="Proteomes" id="UP000053349"/>
    </source>
</evidence>
<sequence>MDLAASKELWAASLQNPDSKETYLGIDEGRIVSIFRLGRDVDLISTGHLFSLYVHPVSVGKGFGSQTLEFVIQRLKTLGFQQISLWVFESNSIARNLYTRKGFQVTGLKRTDNRWKIPEIQMIKKSS</sequence>
<evidence type="ECO:0000259" key="1">
    <source>
        <dbReference type="PROSITE" id="PS51186"/>
    </source>
</evidence>
<dbReference type="Gene3D" id="3.40.630.30">
    <property type="match status" value="1"/>
</dbReference>
<dbReference type="EMBL" id="LIAW01000001">
    <property type="protein sequence ID" value="KRO33369.1"/>
    <property type="molecule type" value="Genomic_DNA"/>
</dbReference>
<accession>A0A0R2P5M9</accession>